<evidence type="ECO:0000256" key="1">
    <source>
        <dbReference type="ARBA" id="ARBA00000085"/>
    </source>
</evidence>
<dbReference type="Gene3D" id="3.30.565.10">
    <property type="entry name" value="Histidine kinase-like ATPase, C-terminal domain"/>
    <property type="match status" value="1"/>
</dbReference>
<evidence type="ECO:0000256" key="2">
    <source>
        <dbReference type="ARBA" id="ARBA00012438"/>
    </source>
</evidence>
<dbReference type="InterPro" id="IPR003594">
    <property type="entry name" value="HATPase_dom"/>
</dbReference>
<keyword evidence="10" id="KW-1185">Reference proteome</keyword>
<protein>
    <recommendedName>
        <fullName evidence="2">histidine kinase</fullName>
        <ecNumber evidence="2">2.7.13.3</ecNumber>
    </recommendedName>
</protein>
<dbReference type="NCBIfam" id="TIGR00229">
    <property type="entry name" value="sensory_box"/>
    <property type="match status" value="1"/>
</dbReference>
<dbReference type="Gene3D" id="1.10.287.130">
    <property type="match status" value="1"/>
</dbReference>
<dbReference type="CDD" id="cd00130">
    <property type="entry name" value="PAS"/>
    <property type="match status" value="2"/>
</dbReference>
<dbReference type="PRINTS" id="PR00344">
    <property type="entry name" value="BCTRLSENSOR"/>
</dbReference>
<feature type="domain" description="PAS" evidence="8">
    <location>
        <begin position="19"/>
        <end position="74"/>
    </location>
</feature>
<comment type="caution">
    <text evidence="9">The sequence shown here is derived from an EMBL/GenBank/DDBJ whole genome shotgun (WGS) entry which is preliminary data.</text>
</comment>
<feature type="domain" description="Histidine kinase" evidence="6">
    <location>
        <begin position="259"/>
        <end position="476"/>
    </location>
</feature>
<dbReference type="CDD" id="cd17546">
    <property type="entry name" value="REC_hyHK_CKI1_RcsC-like"/>
    <property type="match status" value="1"/>
</dbReference>
<evidence type="ECO:0000256" key="5">
    <source>
        <dbReference type="PROSITE-ProRule" id="PRU00169"/>
    </source>
</evidence>
<accession>A0A941HUH0</accession>
<dbReference type="CDD" id="cd00082">
    <property type="entry name" value="HisKA"/>
    <property type="match status" value="1"/>
</dbReference>
<evidence type="ECO:0000256" key="4">
    <source>
        <dbReference type="ARBA" id="ARBA00023012"/>
    </source>
</evidence>
<dbReference type="SUPFAM" id="SSF47384">
    <property type="entry name" value="Homodimeric domain of signal transducing histidine kinase"/>
    <property type="match status" value="1"/>
</dbReference>
<dbReference type="SUPFAM" id="SSF55874">
    <property type="entry name" value="ATPase domain of HSP90 chaperone/DNA topoisomerase II/histidine kinase"/>
    <property type="match status" value="1"/>
</dbReference>
<dbReference type="Proteomes" id="UP000622580">
    <property type="component" value="Unassembled WGS sequence"/>
</dbReference>
<dbReference type="InterPro" id="IPR036890">
    <property type="entry name" value="HATPase_C_sf"/>
</dbReference>
<dbReference type="Gene3D" id="3.30.450.20">
    <property type="entry name" value="PAS domain"/>
    <property type="match status" value="2"/>
</dbReference>
<dbReference type="RefSeq" id="WP_215338524.1">
    <property type="nucleotide sequence ID" value="NZ_JAGSGD010000001.1"/>
</dbReference>
<dbReference type="InterPro" id="IPR035965">
    <property type="entry name" value="PAS-like_dom_sf"/>
</dbReference>
<dbReference type="FunFam" id="3.30.565.10:FF:000010">
    <property type="entry name" value="Sensor histidine kinase RcsC"/>
    <property type="match status" value="1"/>
</dbReference>
<dbReference type="SUPFAM" id="SSF55785">
    <property type="entry name" value="PYP-like sensor domain (PAS domain)"/>
    <property type="match status" value="2"/>
</dbReference>
<evidence type="ECO:0000259" key="6">
    <source>
        <dbReference type="PROSITE" id="PS50109"/>
    </source>
</evidence>
<evidence type="ECO:0000259" key="7">
    <source>
        <dbReference type="PROSITE" id="PS50110"/>
    </source>
</evidence>
<dbReference type="PROSITE" id="PS50109">
    <property type="entry name" value="HIS_KIN"/>
    <property type="match status" value="1"/>
</dbReference>
<comment type="catalytic activity">
    <reaction evidence="1">
        <text>ATP + protein L-histidine = ADP + protein N-phospho-L-histidine.</text>
        <dbReference type="EC" id="2.7.13.3"/>
    </reaction>
</comment>
<dbReference type="CDD" id="cd16922">
    <property type="entry name" value="HATPase_EvgS-ArcB-TorS-like"/>
    <property type="match status" value="1"/>
</dbReference>
<dbReference type="InterPro" id="IPR001789">
    <property type="entry name" value="Sig_transdc_resp-reg_receiver"/>
</dbReference>
<evidence type="ECO:0000256" key="3">
    <source>
        <dbReference type="ARBA" id="ARBA00022553"/>
    </source>
</evidence>
<dbReference type="Gene3D" id="3.40.50.2300">
    <property type="match status" value="1"/>
</dbReference>
<evidence type="ECO:0000313" key="9">
    <source>
        <dbReference type="EMBL" id="MBR7618649.1"/>
    </source>
</evidence>
<dbReference type="AlphaFoldDB" id="A0A941HUH0"/>
<dbReference type="SMART" id="SM00388">
    <property type="entry name" value="HisKA"/>
    <property type="match status" value="1"/>
</dbReference>
<evidence type="ECO:0000259" key="8">
    <source>
        <dbReference type="PROSITE" id="PS50112"/>
    </source>
</evidence>
<keyword evidence="4" id="KW-0902">Two-component regulatory system</keyword>
<dbReference type="SMART" id="SM00448">
    <property type="entry name" value="REC"/>
    <property type="match status" value="1"/>
</dbReference>
<reference evidence="9" key="1">
    <citation type="submission" date="2021-04" db="EMBL/GenBank/DDBJ databases">
        <title>Draft genome assembly of strain Phenylobacterium sp. 20VBR1 using MiniION and Illumina platforms.</title>
        <authorList>
            <person name="Thomas F.A."/>
            <person name="Krishnan K.P."/>
            <person name="Sinha R.K."/>
        </authorList>
    </citation>
    <scope>NUCLEOTIDE SEQUENCE</scope>
    <source>
        <strain evidence="9">20VBR1</strain>
    </source>
</reference>
<name>A0A941HUH0_9CAUL</name>
<dbReference type="InterPro" id="IPR005467">
    <property type="entry name" value="His_kinase_dom"/>
</dbReference>
<keyword evidence="3 5" id="KW-0597">Phosphoprotein</keyword>
<evidence type="ECO:0000313" key="10">
    <source>
        <dbReference type="Proteomes" id="UP000622580"/>
    </source>
</evidence>
<gene>
    <name evidence="9" type="ORF">JKL49_04545</name>
</gene>
<dbReference type="SUPFAM" id="SSF52172">
    <property type="entry name" value="CheY-like"/>
    <property type="match status" value="1"/>
</dbReference>
<dbReference type="PROSITE" id="PS50110">
    <property type="entry name" value="RESPONSE_REGULATORY"/>
    <property type="match status" value="1"/>
</dbReference>
<sequence>MDVGSDEAVGWFFENALDIFLVCTDGMIERANPAWNAFSGWTEEETQGRPLIEFVHPDDLGVIDTAVAQLARVGLADCEHRVRIAQDEWRWVRSRAKRVNERSVLIVWQDITAQRRAAKERYKGARVAELLGMAAGVFIWRYDTTTRQYDLNPLIEGRSTTPAHHVPADVFHAAIHPDDKERVLSAWSRSELTGEVGNVEYRHLGASGYRRMRTAWAGISQHPTGEWELLGITQDITELLDARDAAIETADAKTQFLANMSHEIRTPMNGVLGVLHLLKGESLSANGRVLVDEALACGTTLAQVLNDIVDFSRAEAGRLELTPEQTDAAAALRMVAGMVGPDAEAKGVTLTVEASEAGFVWLDPVRLRQMIFNLAGNAVKFTPQGGIRLSLSTSGVGDEQRLRVDVRDTGVGIPQEARANLFDRFQQADGSLTRRFGGSGLGLAMTKALAERMEGEVGFAALEAGSHFWFEIAAPACAAPAATGEAELWLEGLRVLVVEDNPTNRLVATRMLSDLGATVETADDGAQGVARAQTGAYDLIFMDIQMPVMDGVQATRQIRALPGAVGKTPIVATTANVLAHQIEDYRASGMDGYVAKPVSPAAILSEIARLAG</sequence>
<dbReference type="Pfam" id="PF08447">
    <property type="entry name" value="PAS_3"/>
    <property type="match status" value="1"/>
</dbReference>
<organism evidence="9 10">
    <name type="scientific">Phenylobacterium glaciei</name>
    <dbReference type="NCBI Taxonomy" id="2803784"/>
    <lineage>
        <taxon>Bacteria</taxon>
        <taxon>Pseudomonadati</taxon>
        <taxon>Pseudomonadota</taxon>
        <taxon>Alphaproteobacteria</taxon>
        <taxon>Caulobacterales</taxon>
        <taxon>Caulobacteraceae</taxon>
        <taxon>Phenylobacterium</taxon>
    </lineage>
</organism>
<proteinExistence type="predicted"/>
<dbReference type="EC" id="2.7.13.3" evidence="2"/>
<dbReference type="PANTHER" id="PTHR45339:SF1">
    <property type="entry name" value="HYBRID SIGNAL TRANSDUCTION HISTIDINE KINASE J"/>
    <property type="match status" value="1"/>
</dbReference>
<dbReference type="Pfam" id="PF00072">
    <property type="entry name" value="Response_reg"/>
    <property type="match status" value="1"/>
</dbReference>
<dbReference type="InterPro" id="IPR004358">
    <property type="entry name" value="Sig_transdc_His_kin-like_C"/>
</dbReference>
<dbReference type="PANTHER" id="PTHR45339">
    <property type="entry name" value="HYBRID SIGNAL TRANSDUCTION HISTIDINE KINASE J"/>
    <property type="match status" value="1"/>
</dbReference>
<feature type="domain" description="Response regulatory" evidence="7">
    <location>
        <begin position="494"/>
        <end position="611"/>
    </location>
</feature>
<dbReference type="PROSITE" id="PS50112">
    <property type="entry name" value="PAS"/>
    <property type="match status" value="1"/>
</dbReference>
<dbReference type="GO" id="GO:0000155">
    <property type="term" value="F:phosphorelay sensor kinase activity"/>
    <property type="evidence" value="ECO:0007669"/>
    <property type="project" value="InterPro"/>
</dbReference>
<feature type="modified residue" description="4-aspartylphosphate" evidence="5">
    <location>
        <position position="543"/>
    </location>
</feature>
<dbReference type="InterPro" id="IPR011006">
    <property type="entry name" value="CheY-like_superfamily"/>
</dbReference>
<dbReference type="InterPro" id="IPR003661">
    <property type="entry name" value="HisK_dim/P_dom"/>
</dbReference>
<dbReference type="InterPro" id="IPR000014">
    <property type="entry name" value="PAS"/>
</dbReference>
<dbReference type="SMART" id="SM00387">
    <property type="entry name" value="HATPase_c"/>
    <property type="match status" value="1"/>
</dbReference>
<dbReference type="InterPro" id="IPR013655">
    <property type="entry name" value="PAS_fold_3"/>
</dbReference>
<dbReference type="EMBL" id="JAGSGD010000001">
    <property type="protein sequence ID" value="MBR7618649.1"/>
    <property type="molecule type" value="Genomic_DNA"/>
</dbReference>
<dbReference type="Pfam" id="PF02518">
    <property type="entry name" value="HATPase_c"/>
    <property type="match status" value="1"/>
</dbReference>
<dbReference type="InterPro" id="IPR036097">
    <property type="entry name" value="HisK_dim/P_sf"/>
</dbReference>
<dbReference type="Pfam" id="PF00512">
    <property type="entry name" value="HisKA"/>
    <property type="match status" value="1"/>
</dbReference>